<protein>
    <recommendedName>
        <fullName evidence="4 5">Exocyst complex component 7</fullName>
    </recommendedName>
    <alternativeName>
        <fullName evidence="5">Exocyst complex component Exo70</fullName>
    </alternativeName>
</protein>
<keyword evidence="3 5" id="KW-0268">Exocytosis</keyword>
<evidence type="ECO:0000256" key="5">
    <source>
        <dbReference type="RuleBase" id="RU365026"/>
    </source>
</evidence>
<comment type="caution">
    <text evidence="8">The sequence shown here is derived from an EMBL/GenBank/DDBJ whole genome shotgun (WGS) entry which is preliminary data.</text>
</comment>
<evidence type="ECO:0000256" key="1">
    <source>
        <dbReference type="ARBA" id="ARBA00006756"/>
    </source>
</evidence>
<dbReference type="GO" id="GO:0006887">
    <property type="term" value="P:exocytosis"/>
    <property type="evidence" value="ECO:0007669"/>
    <property type="project" value="UniProtKB-KW"/>
</dbReference>
<comment type="similarity">
    <text evidence="1 5">Belongs to the EXO70 family.</text>
</comment>
<accession>A0AAN9BVE5</accession>
<evidence type="ECO:0000313" key="9">
    <source>
        <dbReference type="Proteomes" id="UP001374579"/>
    </source>
</evidence>
<feature type="domain" description="Exocyst complex subunit Exo70 C-terminal" evidence="7">
    <location>
        <begin position="327"/>
        <end position="694"/>
    </location>
</feature>
<dbReference type="Proteomes" id="UP001374579">
    <property type="component" value="Unassembled WGS sequence"/>
</dbReference>
<proteinExistence type="inferred from homology"/>
<dbReference type="GO" id="GO:0015031">
    <property type="term" value="P:protein transport"/>
    <property type="evidence" value="ECO:0007669"/>
    <property type="project" value="UniProtKB-KW"/>
</dbReference>
<dbReference type="Pfam" id="PF03081">
    <property type="entry name" value="Exo70_C"/>
    <property type="match status" value="1"/>
</dbReference>
<reference evidence="8 9" key="1">
    <citation type="submission" date="2024-02" db="EMBL/GenBank/DDBJ databases">
        <title>Chromosome-scale genome assembly of the rough periwinkle Littorina saxatilis.</title>
        <authorList>
            <person name="De Jode A."/>
            <person name="Faria R."/>
            <person name="Formenti G."/>
            <person name="Sims Y."/>
            <person name="Smith T.P."/>
            <person name="Tracey A."/>
            <person name="Wood J.M.D."/>
            <person name="Zagrodzka Z.B."/>
            <person name="Johannesson K."/>
            <person name="Butlin R.K."/>
            <person name="Leder E.H."/>
        </authorList>
    </citation>
    <scope>NUCLEOTIDE SEQUENCE [LARGE SCALE GENOMIC DNA]</scope>
    <source>
        <strain evidence="8">Snail1</strain>
        <tissue evidence="8">Muscle</tissue>
    </source>
</reference>
<dbReference type="PANTHER" id="PTHR12542:SF41">
    <property type="entry name" value="EXOCYST COMPLEX COMPONENT 7"/>
    <property type="match status" value="1"/>
</dbReference>
<organism evidence="8 9">
    <name type="scientific">Littorina saxatilis</name>
    <dbReference type="NCBI Taxonomy" id="31220"/>
    <lineage>
        <taxon>Eukaryota</taxon>
        <taxon>Metazoa</taxon>
        <taxon>Spiralia</taxon>
        <taxon>Lophotrochozoa</taxon>
        <taxon>Mollusca</taxon>
        <taxon>Gastropoda</taxon>
        <taxon>Caenogastropoda</taxon>
        <taxon>Littorinimorpha</taxon>
        <taxon>Littorinoidea</taxon>
        <taxon>Littorinidae</taxon>
        <taxon>Littorina</taxon>
    </lineage>
</organism>
<dbReference type="InterPro" id="IPR004140">
    <property type="entry name" value="Exo70"/>
</dbReference>
<evidence type="ECO:0000259" key="7">
    <source>
        <dbReference type="Pfam" id="PF03081"/>
    </source>
</evidence>
<dbReference type="InterPro" id="IPR046364">
    <property type="entry name" value="Exo70_C"/>
</dbReference>
<dbReference type="GO" id="GO:0005546">
    <property type="term" value="F:phosphatidylinositol-4,5-bisphosphate binding"/>
    <property type="evidence" value="ECO:0007669"/>
    <property type="project" value="InterPro"/>
</dbReference>
<dbReference type="SUPFAM" id="SSF74788">
    <property type="entry name" value="Cullin repeat-like"/>
    <property type="match status" value="1"/>
</dbReference>
<dbReference type="AlphaFoldDB" id="A0AAN9BVE5"/>
<evidence type="ECO:0000256" key="2">
    <source>
        <dbReference type="ARBA" id="ARBA00022448"/>
    </source>
</evidence>
<dbReference type="InterPro" id="IPR016159">
    <property type="entry name" value="Cullin_repeat-like_dom_sf"/>
</dbReference>
<dbReference type="Gene3D" id="1.20.1280.170">
    <property type="entry name" value="Exocyst complex component Exo70"/>
    <property type="match status" value="2"/>
</dbReference>
<keyword evidence="9" id="KW-1185">Reference proteome</keyword>
<feature type="region of interest" description="Disordered" evidence="6">
    <location>
        <begin position="289"/>
        <end position="310"/>
    </location>
</feature>
<keyword evidence="5" id="KW-0653">Protein transport</keyword>
<gene>
    <name evidence="8" type="ORF">V1264_011644</name>
</gene>
<dbReference type="PANTHER" id="PTHR12542">
    <property type="entry name" value="EXOCYST COMPLEX PROTEIN EXO70"/>
    <property type="match status" value="1"/>
</dbReference>
<evidence type="ECO:0000256" key="3">
    <source>
        <dbReference type="ARBA" id="ARBA00022483"/>
    </source>
</evidence>
<dbReference type="GO" id="GO:0000145">
    <property type="term" value="C:exocyst"/>
    <property type="evidence" value="ECO:0007669"/>
    <property type="project" value="InterPro"/>
</dbReference>
<evidence type="ECO:0000256" key="4">
    <source>
        <dbReference type="ARBA" id="ARBA00026169"/>
    </source>
</evidence>
<comment type="function">
    <text evidence="5">Component of the exocyst complex involved in the docking of exocytic vesicles with fusion sites on the plasma membrane.</text>
</comment>
<keyword evidence="2 5" id="KW-0813">Transport</keyword>
<dbReference type="Pfam" id="PF20669">
    <property type="entry name" value="Exo70_N"/>
    <property type="match status" value="1"/>
</dbReference>
<evidence type="ECO:0000256" key="6">
    <source>
        <dbReference type="SAM" id="MobiDB-lite"/>
    </source>
</evidence>
<evidence type="ECO:0000313" key="8">
    <source>
        <dbReference type="EMBL" id="KAK7112146.1"/>
    </source>
</evidence>
<dbReference type="EMBL" id="JBAMIC010000002">
    <property type="protein sequence ID" value="KAK7112146.1"/>
    <property type="molecule type" value="Genomic_DNA"/>
</dbReference>
<name>A0AAN9BVE5_9CAEN</name>
<sequence length="701" mass="79522">MDEIAELKYDIDKKLEKESNNLALLKDCLNRSGTNTQSMLGILNSFESRLKHMESTIVPVYNETENLRRRQENIEKTMHTLDTVLSYYHAAKDLEATVKEGPGACDLETYLSYMEKVLNAQKYFQNYNAGSKEQAEINHIFVDGTQALQHEFKSLLNRHGHSVPPVVIVDMLTAEEDLPPVGTDTDLALEHLPEKVVSDLTKISQWLVEQAQSHQHLKSYGQSRAAMLNKSLQGLKEHLRSASSTSSQLSFISQNSPALGGKFRGSKDAPSRRSMMRLVNNFTKKASSALNKSSFEPGHRRQGSAANDSIREEVADVETDLYINELSALLRLMQSEMQLMKGIVPQKHERAVFDTIIQQALDSVVNEGEMIAGTARKNVQRHEYSAVLSIFPIVRHLRSIKPEFDLILEGCQAPTRAKLASLLSTLDSTGAKALEEFTGSIRHDPDKASNMPRDGTVHELTNHTIIFLTQLLDYAETAGAMLLMHGEQATPSASITADGCRMKVADYMTRVLSALGLNLSNKAETYNDPGLRPIFMLNNFNYILKALKTTGLLELLLLWNREVATYYNEQVLEQKRIYSQSWSKVLHYILEMDKPMSAQRTAQMDGSVKLKDKERQNIKDKFTGFNKELEEIHRIQKAYAIPDPELRQQLILENKEFLLPRYRMFHDKYSTLNFTKNRQKYVKYDADAVTRMLDKFFDASA</sequence>